<evidence type="ECO:0000313" key="2">
    <source>
        <dbReference type="Proteomes" id="UP000654075"/>
    </source>
</evidence>
<keyword evidence="2" id="KW-1185">Reference proteome</keyword>
<reference evidence="1" key="1">
    <citation type="submission" date="2021-02" db="EMBL/GenBank/DDBJ databases">
        <authorList>
            <person name="Dougan E. K."/>
            <person name="Rhodes N."/>
            <person name="Thang M."/>
            <person name="Chan C."/>
        </authorList>
    </citation>
    <scope>NUCLEOTIDE SEQUENCE</scope>
</reference>
<proteinExistence type="predicted"/>
<organism evidence="1 2">
    <name type="scientific">Polarella glacialis</name>
    <name type="common">Dinoflagellate</name>
    <dbReference type="NCBI Taxonomy" id="89957"/>
    <lineage>
        <taxon>Eukaryota</taxon>
        <taxon>Sar</taxon>
        <taxon>Alveolata</taxon>
        <taxon>Dinophyceae</taxon>
        <taxon>Suessiales</taxon>
        <taxon>Suessiaceae</taxon>
        <taxon>Polarella</taxon>
    </lineage>
</organism>
<gene>
    <name evidence="1" type="ORF">PGLA1383_LOCUS50392</name>
</gene>
<dbReference type="AlphaFoldDB" id="A0A813HAA3"/>
<protein>
    <submittedName>
        <fullName evidence="1">Uncharacterized protein</fullName>
    </submittedName>
</protein>
<dbReference type="EMBL" id="CAJNNV010031129">
    <property type="protein sequence ID" value="CAE8634767.1"/>
    <property type="molecule type" value="Genomic_DNA"/>
</dbReference>
<accession>A0A813HAA3</accession>
<sequence>MPKARVVLNEITYSTAILVLVRPVGRIPGARLVAAGTEFAEPVAWCEAGVVGRTGKEPVGRTPGARLVAAGTETAEPGAWCGAGVTGRPRKKLGHATVFPYSLFIKFNDM</sequence>
<comment type="caution">
    <text evidence="1">The sequence shown here is derived from an EMBL/GenBank/DDBJ whole genome shotgun (WGS) entry which is preliminary data.</text>
</comment>
<name>A0A813HAA3_POLGL</name>
<dbReference type="Proteomes" id="UP000654075">
    <property type="component" value="Unassembled WGS sequence"/>
</dbReference>
<evidence type="ECO:0000313" key="1">
    <source>
        <dbReference type="EMBL" id="CAE8634767.1"/>
    </source>
</evidence>